<sequence>MGLQEVKHMEINAERVIELVKSVRPLFMDHERASRITVKGAADFVTQVDFLVQERMRSGLFDMYPQVQFMGEEKDNRDIDFSGAVWILDPVDGTTNLIHDFRCSALSLALCDRGQMELGLIYQPYEDELFLAQRGKGAFLNGNPIHVSSVKDLGQSLISIGTSPYNHDLADRNFEDIKRVFLKCSDIRRTGSAAVDLAYVACGRLDAYFERCLNPWDFAAGMLLIEEAGGRVTTFAGRAVDVSGPSDILSSNGRIGILLEDELLPL</sequence>
<reference evidence="8 9" key="2">
    <citation type="submission" date="2007-09" db="EMBL/GenBank/DDBJ databases">
        <title>Draft genome sequence of Clostridium bolteae (ATCC BAA-613).</title>
        <authorList>
            <person name="Sudarsanam P."/>
            <person name="Ley R."/>
            <person name="Guruge J."/>
            <person name="Turnbaugh P.J."/>
            <person name="Mahowald M."/>
            <person name="Liep D."/>
            <person name="Gordon J."/>
        </authorList>
    </citation>
    <scope>NUCLEOTIDE SEQUENCE [LARGE SCALE GENOMIC DNA]</scope>
    <source>
        <strain evidence="9">ATCC BAA-613 / DSM 15670 / CCUG 46953 / JCM 12243 / WAL 16351</strain>
    </source>
</reference>
<evidence type="ECO:0000256" key="1">
    <source>
        <dbReference type="ARBA" id="ARBA00001033"/>
    </source>
</evidence>
<dbReference type="eggNOG" id="COG0483">
    <property type="taxonomic scope" value="Bacteria"/>
</dbReference>
<dbReference type="AlphaFoldDB" id="A8S1M8"/>
<dbReference type="GO" id="GO:0046854">
    <property type="term" value="P:phosphatidylinositol phosphate biosynthetic process"/>
    <property type="evidence" value="ECO:0007669"/>
    <property type="project" value="InterPro"/>
</dbReference>
<dbReference type="CDD" id="cd01639">
    <property type="entry name" value="IMPase"/>
    <property type="match status" value="1"/>
</dbReference>
<evidence type="ECO:0000313" key="8">
    <source>
        <dbReference type="EMBL" id="EDP13539.1"/>
    </source>
</evidence>
<comment type="catalytic activity">
    <reaction evidence="1 7">
        <text>a myo-inositol phosphate + H2O = myo-inositol + phosphate</text>
        <dbReference type="Rhea" id="RHEA:24056"/>
        <dbReference type="ChEBI" id="CHEBI:15377"/>
        <dbReference type="ChEBI" id="CHEBI:17268"/>
        <dbReference type="ChEBI" id="CHEBI:43474"/>
        <dbReference type="ChEBI" id="CHEBI:84139"/>
        <dbReference type="EC" id="3.1.3.25"/>
    </reaction>
</comment>
<feature type="binding site" evidence="6">
    <location>
        <position position="217"/>
    </location>
    <ligand>
        <name>Mg(2+)</name>
        <dbReference type="ChEBI" id="CHEBI:18420"/>
        <label>1</label>
        <note>catalytic</note>
    </ligand>
</feature>
<dbReference type="PaxDb" id="411902-CLOBOL_06104"/>
<dbReference type="PANTHER" id="PTHR20854:SF4">
    <property type="entry name" value="INOSITOL-1-MONOPHOSPHATASE-RELATED"/>
    <property type="match status" value="1"/>
</dbReference>
<dbReference type="Proteomes" id="UP000005396">
    <property type="component" value="Unassembled WGS sequence"/>
</dbReference>
<dbReference type="GO" id="GO:0007165">
    <property type="term" value="P:signal transduction"/>
    <property type="evidence" value="ECO:0007669"/>
    <property type="project" value="TreeGrafter"/>
</dbReference>
<comment type="similarity">
    <text evidence="7">Belongs to the inositol monophosphatase superfamily.</text>
</comment>
<dbReference type="InterPro" id="IPR000760">
    <property type="entry name" value="Inositol_monophosphatase-like"/>
</dbReference>
<feature type="binding site" evidence="6">
    <location>
        <position position="72"/>
    </location>
    <ligand>
        <name>Mg(2+)</name>
        <dbReference type="ChEBI" id="CHEBI:18420"/>
        <label>1</label>
        <note>catalytic</note>
    </ligand>
</feature>
<evidence type="ECO:0000256" key="2">
    <source>
        <dbReference type="ARBA" id="ARBA00001946"/>
    </source>
</evidence>
<dbReference type="GO" id="GO:0006020">
    <property type="term" value="P:inositol metabolic process"/>
    <property type="evidence" value="ECO:0007669"/>
    <property type="project" value="TreeGrafter"/>
</dbReference>
<evidence type="ECO:0000256" key="3">
    <source>
        <dbReference type="ARBA" id="ARBA00022723"/>
    </source>
</evidence>
<dbReference type="EC" id="3.1.3.25" evidence="7"/>
<dbReference type="InterPro" id="IPR020550">
    <property type="entry name" value="Inositol_monophosphatase_CS"/>
</dbReference>
<protein>
    <recommendedName>
        <fullName evidence="7">Inositol-1-monophosphatase</fullName>
        <ecNumber evidence="7">3.1.3.25</ecNumber>
    </recommendedName>
</protein>
<dbReference type="EMBL" id="ABCC02000047">
    <property type="protein sequence ID" value="EDP13539.1"/>
    <property type="molecule type" value="Genomic_DNA"/>
</dbReference>
<evidence type="ECO:0000256" key="5">
    <source>
        <dbReference type="ARBA" id="ARBA00022842"/>
    </source>
</evidence>
<dbReference type="PRINTS" id="PR01959">
    <property type="entry name" value="SBIMPHPHTASE"/>
</dbReference>
<comment type="cofactor">
    <cofactor evidence="2 6 7">
        <name>Mg(2+)</name>
        <dbReference type="ChEBI" id="CHEBI:18420"/>
    </cofactor>
</comment>
<dbReference type="InterPro" id="IPR022337">
    <property type="entry name" value="Inositol_monophosphatase_SuhB"/>
</dbReference>
<dbReference type="PANTHER" id="PTHR20854">
    <property type="entry name" value="INOSITOL MONOPHOSPHATASE"/>
    <property type="match status" value="1"/>
</dbReference>
<feature type="binding site" evidence="6">
    <location>
        <position position="92"/>
    </location>
    <ligand>
        <name>Mg(2+)</name>
        <dbReference type="ChEBI" id="CHEBI:18420"/>
        <label>1</label>
        <note>catalytic</note>
    </ligand>
</feature>
<keyword evidence="5 6" id="KW-0460">Magnesium</keyword>
<gene>
    <name evidence="8" type="ORF">CLOBOL_06104</name>
</gene>
<dbReference type="GO" id="GO:0008934">
    <property type="term" value="F:inositol monophosphate 1-phosphatase activity"/>
    <property type="evidence" value="ECO:0007669"/>
    <property type="project" value="InterPro"/>
</dbReference>
<dbReference type="Gene3D" id="3.40.190.80">
    <property type="match status" value="1"/>
</dbReference>
<proteinExistence type="inferred from homology"/>
<feature type="binding site" evidence="6">
    <location>
        <position position="89"/>
    </location>
    <ligand>
        <name>Mg(2+)</name>
        <dbReference type="ChEBI" id="CHEBI:18420"/>
        <label>1</label>
        <note>catalytic</note>
    </ligand>
</feature>
<dbReference type="PROSITE" id="PS00630">
    <property type="entry name" value="IMP_2"/>
    <property type="match status" value="1"/>
</dbReference>
<keyword evidence="3 6" id="KW-0479">Metal-binding</keyword>
<dbReference type="Pfam" id="PF00459">
    <property type="entry name" value="Inositol_P"/>
    <property type="match status" value="1"/>
</dbReference>
<evidence type="ECO:0000256" key="6">
    <source>
        <dbReference type="PIRSR" id="PIRSR600760-2"/>
    </source>
</evidence>
<evidence type="ECO:0000313" key="9">
    <source>
        <dbReference type="Proteomes" id="UP000005396"/>
    </source>
</evidence>
<keyword evidence="4 7" id="KW-0378">Hydrolase</keyword>
<dbReference type="HOGENOM" id="CLU_044118_0_2_9"/>
<organism evidence="8 9">
    <name type="scientific">Enterocloster bolteae (strain ATCC BAA-613 / DSM 15670 / CCUG 46953 / JCM 12243 / WAL 16351)</name>
    <name type="common">Clostridium bolteae</name>
    <dbReference type="NCBI Taxonomy" id="411902"/>
    <lineage>
        <taxon>Bacteria</taxon>
        <taxon>Bacillati</taxon>
        <taxon>Bacillota</taxon>
        <taxon>Clostridia</taxon>
        <taxon>Lachnospirales</taxon>
        <taxon>Lachnospiraceae</taxon>
        <taxon>Enterocloster</taxon>
    </lineage>
</organism>
<dbReference type="Gene3D" id="3.30.540.10">
    <property type="entry name" value="Fructose-1,6-Bisphosphatase, subunit A, domain 1"/>
    <property type="match status" value="1"/>
</dbReference>
<reference evidence="8 9" key="1">
    <citation type="submission" date="2007-08" db="EMBL/GenBank/DDBJ databases">
        <authorList>
            <person name="Fulton L."/>
            <person name="Clifton S."/>
            <person name="Fulton B."/>
            <person name="Xu J."/>
            <person name="Minx P."/>
            <person name="Pepin K.H."/>
            <person name="Johnson M."/>
            <person name="Thiruvilangam P."/>
            <person name="Bhonagiri V."/>
            <person name="Nash W.E."/>
            <person name="Mardis E.R."/>
            <person name="Wilson R.K."/>
        </authorList>
    </citation>
    <scope>NUCLEOTIDE SEQUENCE [LARGE SCALE GENOMIC DNA]</scope>
    <source>
        <strain evidence="9">ATCC BAA-613 / DSM 15670 / CCUG 46953 / JCM 12243 / WAL 16351</strain>
    </source>
</reference>
<evidence type="ECO:0000256" key="4">
    <source>
        <dbReference type="ARBA" id="ARBA00022801"/>
    </source>
</evidence>
<accession>A8S1M8</accession>
<dbReference type="InterPro" id="IPR033942">
    <property type="entry name" value="IMPase"/>
</dbReference>
<comment type="caution">
    <text evidence="8">The sequence shown here is derived from an EMBL/GenBank/DDBJ whole genome shotgun (WGS) entry which is preliminary data.</text>
</comment>
<dbReference type="GO" id="GO:0046872">
    <property type="term" value="F:metal ion binding"/>
    <property type="evidence" value="ECO:0007669"/>
    <property type="project" value="UniProtKB-KW"/>
</dbReference>
<evidence type="ECO:0000256" key="7">
    <source>
        <dbReference type="RuleBase" id="RU364068"/>
    </source>
</evidence>
<dbReference type="SUPFAM" id="SSF56655">
    <property type="entry name" value="Carbohydrate phosphatase"/>
    <property type="match status" value="1"/>
</dbReference>
<name>A8S1M8_ENTBW</name>
<dbReference type="PRINTS" id="PR00377">
    <property type="entry name" value="IMPHPHTASES"/>
</dbReference>